<comment type="caution">
    <text evidence="3">The sequence shown here is derived from an EMBL/GenBank/DDBJ whole genome shotgun (WGS) entry which is preliminary data.</text>
</comment>
<dbReference type="Gene3D" id="3.40.30.10">
    <property type="entry name" value="Glutaredoxin"/>
    <property type="match status" value="1"/>
</dbReference>
<accession>A0A401YS92</accession>
<sequence>MKVEIYSDIACPWCYVGKRRFERALAVFPGGEDVEVTYRPYELDPTTPAEPAPLRERLAEKFGAGNLDAMNARLAEVGADAGIAFDFANALAVNTLTAHRVLRLALTEYGPTAQAALKDRLLAAYFTEGENVADHARLTEFAVEAGLDRDRVVAYLASDEGVAEVRREIDEAREMGVTAVPTFVFEGTWAVQGAEESTTFLRVLKQVRAEMRERDVSSSAAPEPAGGDACADGSCAV</sequence>
<dbReference type="AlphaFoldDB" id="A0A401YS92"/>
<dbReference type="Proteomes" id="UP000286931">
    <property type="component" value="Unassembled WGS sequence"/>
</dbReference>
<dbReference type="PANTHER" id="PTHR13887">
    <property type="entry name" value="GLUTATHIONE S-TRANSFERASE KAPPA"/>
    <property type="match status" value="1"/>
</dbReference>
<dbReference type="InterPro" id="IPR001853">
    <property type="entry name" value="DSBA-like_thioredoxin_dom"/>
</dbReference>
<dbReference type="EMBL" id="BIFH01000024">
    <property type="protein sequence ID" value="GCD97471.1"/>
    <property type="molecule type" value="Genomic_DNA"/>
</dbReference>
<evidence type="ECO:0000256" key="1">
    <source>
        <dbReference type="SAM" id="MobiDB-lite"/>
    </source>
</evidence>
<dbReference type="PANTHER" id="PTHR13887:SF41">
    <property type="entry name" value="THIOREDOXIN SUPERFAMILY PROTEIN"/>
    <property type="match status" value="1"/>
</dbReference>
<dbReference type="CDD" id="cd03024">
    <property type="entry name" value="DsbA_FrnE"/>
    <property type="match status" value="1"/>
</dbReference>
<dbReference type="OrthoDB" id="9799122at2"/>
<dbReference type="SUPFAM" id="SSF52833">
    <property type="entry name" value="Thioredoxin-like"/>
    <property type="match status" value="1"/>
</dbReference>
<dbReference type="GO" id="GO:0016491">
    <property type="term" value="F:oxidoreductase activity"/>
    <property type="evidence" value="ECO:0007669"/>
    <property type="project" value="InterPro"/>
</dbReference>
<keyword evidence="4" id="KW-1185">Reference proteome</keyword>
<feature type="domain" description="DSBA-like thioredoxin" evidence="2">
    <location>
        <begin position="3"/>
        <end position="203"/>
    </location>
</feature>
<organism evidence="3 4">
    <name type="scientific">Embleya hyalina</name>
    <dbReference type="NCBI Taxonomy" id="516124"/>
    <lineage>
        <taxon>Bacteria</taxon>
        <taxon>Bacillati</taxon>
        <taxon>Actinomycetota</taxon>
        <taxon>Actinomycetes</taxon>
        <taxon>Kitasatosporales</taxon>
        <taxon>Streptomycetaceae</taxon>
        <taxon>Embleya</taxon>
    </lineage>
</organism>
<evidence type="ECO:0000259" key="2">
    <source>
        <dbReference type="Pfam" id="PF01323"/>
    </source>
</evidence>
<dbReference type="InterPro" id="IPR036249">
    <property type="entry name" value="Thioredoxin-like_sf"/>
</dbReference>
<dbReference type="RefSeq" id="WP_126639446.1">
    <property type="nucleotide sequence ID" value="NZ_BIFH01000024.1"/>
</dbReference>
<proteinExistence type="predicted"/>
<name>A0A401YS92_9ACTN</name>
<gene>
    <name evidence="3" type="ORF">EHYA_05163</name>
</gene>
<dbReference type="Pfam" id="PF01323">
    <property type="entry name" value="DSBA"/>
    <property type="match status" value="1"/>
</dbReference>
<feature type="region of interest" description="Disordered" evidence="1">
    <location>
        <begin position="213"/>
        <end position="237"/>
    </location>
</feature>
<feature type="compositionally biased region" description="Low complexity" evidence="1">
    <location>
        <begin position="225"/>
        <end position="237"/>
    </location>
</feature>
<evidence type="ECO:0000313" key="3">
    <source>
        <dbReference type="EMBL" id="GCD97471.1"/>
    </source>
</evidence>
<protein>
    <submittedName>
        <fullName evidence="3">DSBA oxidoreductase</fullName>
    </submittedName>
</protein>
<reference evidence="3 4" key="1">
    <citation type="submission" date="2018-12" db="EMBL/GenBank/DDBJ databases">
        <title>Draft genome sequence of Embleya hyalina NBRC 13850T.</title>
        <authorList>
            <person name="Komaki H."/>
            <person name="Hosoyama A."/>
            <person name="Kimura A."/>
            <person name="Ichikawa N."/>
            <person name="Tamura T."/>
        </authorList>
    </citation>
    <scope>NUCLEOTIDE SEQUENCE [LARGE SCALE GENOMIC DNA]</scope>
    <source>
        <strain evidence="3 4">NBRC 13850</strain>
    </source>
</reference>
<evidence type="ECO:0000313" key="4">
    <source>
        <dbReference type="Proteomes" id="UP000286931"/>
    </source>
</evidence>